<organism evidence="4 5">
    <name type="scientific">Pseudohongiella spirulinae</name>
    <dbReference type="NCBI Taxonomy" id="1249552"/>
    <lineage>
        <taxon>Bacteria</taxon>
        <taxon>Pseudomonadati</taxon>
        <taxon>Pseudomonadota</taxon>
        <taxon>Gammaproteobacteria</taxon>
        <taxon>Pseudomonadales</taxon>
        <taxon>Pseudohongiellaceae</taxon>
        <taxon>Pseudohongiella</taxon>
    </lineage>
</organism>
<dbReference type="InterPro" id="IPR012902">
    <property type="entry name" value="N_methyl_site"/>
</dbReference>
<evidence type="ECO:0000256" key="2">
    <source>
        <dbReference type="ARBA" id="ARBA00022481"/>
    </source>
</evidence>
<protein>
    <submittedName>
        <fullName evidence="4">Prepilin-type cleavage/methylation</fullName>
    </submittedName>
</protein>
<dbReference type="AlphaFoldDB" id="A0A0S2KG30"/>
<dbReference type="PROSITE" id="PS00409">
    <property type="entry name" value="PROKAR_NTER_METHYL"/>
    <property type="match status" value="1"/>
</dbReference>
<dbReference type="Gene3D" id="3.30.700.10">
    <property type="entry name" value="Glycoprotein, Type 4 Pilin"/>
    <property type="match status" value="1"/>
</dbReference>
<reference evidence="4 5" key="1">
    <citation type="submission" date="2015-11" db="EMBL/GenBank/DDBJ databases">
        <authorList>
            <person name="Zhang Y."/>
            <person name="Guo Z."/>
        </authorList>
    </citation>
    <scope>NUCLEOTIDE SEQUENCE [LARGE SCALE GENOMIC DNA]</scope>
    <source>
        <strain evidence="4 5">KCTC 32221</strain>
    </source>
</reference>
<dbReference type="SUPFAM" id="SSF54523">
    <property type="entry name" value="Pili subunits"/>
    <property type="match status" value="1"/>
</dbReference>
<dbReference type="Pfam" id="PF07963">
    <property type="entry name" value="N_methyl"/>
    <property type="match status" value="1"/>
</dbReference>
<keyword evidence="2" id="KW-0488">Methylation</keyword>
<dbReference type="OrthoDB" id="5918848at2"/>
<keyword evidence="3" id="KW-0472">Membrane</keyword>
<dbReference type="EMBL" id="CP013189">
    <property type="protein sequence ID" value="ALO46914.1"/>
    <property type="molecule type" value="Genomic_DNA"/>
</dbReference>
<evidence type="ECO:0000256" key="3">
    <source>
        <dbReference type="SAM" id="Phobius"/>
    </source>
</evidence>
<keyword evidence="3" id="KW-1133">Transmembrane helix</keyword>
<dbReference type="GO" id="GO:0043107">
    <property type="term" value="P:type IV pilus-dependent motility"/>
    <property type="evidence" value="ECO:0007669"/>
    <property type="project" value="TreeGrafter"/>
</dbReference>
<evidence type="ECO:0000313" key="5">
    <source>
        <dbReference type="Proteomes" id="UP000065641"/>
    </source>
</evidence>
<dbReference type="PANTHER" id="PTHR30093">
    <property type="entry name" value="GENERAL SECRETION PATHWAY PROTEIN G"/>
    <property type="match status" value="1"/>
</dbReference>
<dbReference type="GO" id="GO:0044096">
    <property type="term" value="C:type IV pilus"/>
    <property type="evidence" value="ECO:0007669"/>
    <property type="project" value="TreeGrafter"/>
</dbReference>
<dbReference type="Proteomes" id="UP000065641">
    <property type="component" value="Chromosome"/>
</dbReference>
<dbReference type="RefSeq" id="WP_058022362.1">
    <property type="nucleotide sequence ID" value="NZ_CP013189.1"/>
</dbReference>
<evidence type="ECO:0000256" key="1">
    <source>
        <dbReference type="ARBA" id="ARBA00005233"/>
    </source>
</evidence>
<evidence type="ECO:0000313" key="4">
    <source>
        <dbReference type="EMBL" id="ALO46914.1"/>
    </source>
</evidence>
<dbReference type="PANTHER" id="PTHR30093:SF34">
    <property type="entry name" value="PREPILIN PEPTIDASE-DEPENDENT PROTEIN D"/>
    <property type="match status" value="1"/>
</dbReference>
<dbReference type="NCBIfam" id="TIGR02532">
    <property type="entry name" value="IV_pilin_GFxxxE"/>
    <property type="match status" value="1"/>
</dbReference>
<keyword evidence="5" id="KW-1185">Reference proteome</keyword>
<dbReference type="InterPro" id="IPR045584">
    <property type="entry name" value="Pilin-like"/>
</dbReference>
<feature type="transmembrane region" description="Helical" evidence="3">
    <location>
        <begin position="12"/>
        <end position="37"/>
    </location>
</feature>
<keyword evidence="3" id="KW-0812">Transmembrane</keyword>
<dbReference type="STRING" id="1249552.PS2015_2279"/>
<accession>A0A0S2KG30</accession>
<gene>
    <name evidence="4" type="ORF">PS2015_2279</name>
</gene>
<proteinExistence type="inferred from homology"/>
<name>A0A0S2KG30_9GAMM</name>
<dbReference type="KEGG" id="pspi:PS2015_2279"/>
<sequence length="148" mass="14940">MSRINKCKRAPALVEGFTLIELMMVVAIIGILAAIALPSYQDYAARARYAEVLAAATPARTRVDLCVQANGAGQCGSIPSGSGWAAADGVGSVAISVDEDDFLVTVAPSGLSAGIATDDTYVLRGVVSAGSVNWSTDVGSGCLASGLC</sequence>
<comment type="similarity">
    <text evidence="1">Belongs to the N-Me-Phe pilin family.</text>
</comment>